<keyword evidence="3" id="KW-1133">Transmembrane helix</keyword>
<feature type="coiled-coil region" evidence="1">
    <location>
        <begin position="548"/>
        <end position="583"/>
    </location>
</feature>
<evidence type="ECO:0000313" key="4">
    <source>
        <dbReference type="EMBL" id="MBI3014640.1"/>
    </source>
</evidence>
<feature type="region of interest" description="Disordered" evidence="2">
    <location>
        <begin position="1065"/>
        <end position="1101"/>
    </location>
</feature>
<evidence type="ECO:0000256" key="1">
    <source>
        <dbReference type="SAM" id="Coils"/>
    </source>
</evidence>
<name>A0A932GPL2_UNCTE</name>
<feature type="transmembrane region" description="Helical" evidence="3">
    <location>
        <begin position="157"/>
        <end position="174"/>
    </location>
</feature>
<evidence type="ECO:0000313" key="5">
    <source>
        <dbReference type="Proteomes" id="UP000741360"/>
    </source>
</evidence>
<dbReference type="Proteomes" id="UP000741360">
    <property type="component" value="Unassembled WGS sequence"/>
</dbReference>
<keyword evidence="1" id="KW-0175">Coiled coil</keyword>
<reference evidence="4" key="1">
    <citation type="submission" date="2020-07" db="EMBL/GenBank/DDBJ databases">
        <title>Huge and variable diversity of episymbiotic CPR bacteria and DPANN archaea in groundwater ecosystems.</title>
        <authorList>
            <person name="He C.Y."/>
            <person name="Keren R."/>
            <person name="Whittaker M."/>
            <person name="Farag I.F."/>
            <person name="Doudna J."/>
            <person name="Cate J.H.D."/>
            <person name="Banfield J.F."/>
        </authorList>
    </citation>
    <scope>NUCLEOTIDE SEQUENCE</scope>
    <source>
        <strain evidence="4">NC_groundwater_717_Ag_S-0.2um_59_8</strain>
    </source>
</reference>
<feature type="coiled-coil region" evidence="1">
    <location>
        <begin position="861"/>
        <end position="935"/>
    </location>
</feature>
<organism evidence="4 5">
    <name type="scientific">Tectimicrobiota bacterium</name>
    <dbReference type="NCBI Taxonomy" id="2528274"/>
    <lineage>
        <taxon>Bacteria</taxon>
        <taxon>Pseudomonadati</taxon>
        <taxon>Nitrospinota/Tectimicrobiota group</taxon>
        <taxon>Candidatus Tectimicrobiota</taxon>
    </lineage>
</organism>
<accession>A0A932GPL2</accession>
<dbReference type="AlphaFoldDB" id="A0A932GPL2"/>
<feature type="compositionally biased region" description="Basic and acidic residues" evidence="2">
    <location>
        <begin position="1067"/>
        <end position="1101"/>
    </location>
</feature>
<comment type="caution">
    <text evidence="4">The sequence shown here is derived from an EMBL/GenBank/DDBJ whole genome shotgun (WGS) entry which is preliminary data.</text>
</comment>
<evidence type="ECO:0000256" key="3">
    <source>
        <dbReference type="SAM" id="Phobius"/>
    </source>
</evidence>
<gene>
    <name evidence="4" type="ORF">HYY65_06190</name>
</gene>
<feature type="transmembrane region" description="Helical" evidence="3">
    <location>
        <begin position="56"/>
        <end position="78"/>
    </location>
</feature>
<sequence length="1136" mass="128430">MSPSLSFQDVTRLIQKGRQRLKVFGLLENGSVLLALGIVLWLSAPLAEAAAPFFPYAVPVYALLFFLIVVFLGCRLAFGILRPIPQEKVARYLEHEHPLLRNQILNAWQLQKEVIEGKNQGRASVDLAAAAIDQASQVIRKAPDLRLQYPTAVRSRLLTLIPLGVAFVGSWMFFPSGVQRTAALLLNPFAAIPPRHVSIALSPGQVKIPRGDSLEIVATTTGPLPKQVMLTVYNGDGRELPIAMAAAGPARFRTLLPQVNSSFRYEARVGSDRSPLYQVEVIDLPAAGNFQIQYIYPEYTGLAPEAREGSGHVEALKGTEVILKVKANKKISRAVMVFDDGTRRAMQISPENALGARIVALASTGYHLELEDTEGFKNRHPVHYDFRTIADQLPVVEIVNPPPEMSVDEYQIIDLGFTAGDDFGLSSVTLVYRLKEGPEQRIRIGKAGVRERKISGHYLWDLGLLSLEPGTVVRYHLEAQDNDVFSGPKTGFSAEHVLIVHSAQERHRGVQDLQRDLAEKLLDLLGNQLQYGEKLEQFQEGRLPPADAERVEKELREEHGKLKDRLNEVVDRLNEGLQRMEKDPLSDVSTLMDLDTLKRNLQFLQDEFKARPRVGSQPFTDRQEKVTSELEKAALLAEETLQRQKMRDLMQSTQNITNMQRGLLDALDQLAQKFDPNLMRSLMDTLGKLQNLMQQMMESLSQLARQMPDEFINQMSGETLNFGDLFRDLQELQRLLQAGDLEAARQLAQNFMRALSQMMASLQGMFNMAQNFPFNMSQRESEKASNILQELIETQKQLLKDTGNLDSKLSDLLNKRQQELFPDLQKRLRDTLGQVREKLKGVGEQTGGDLNRGGWDLRWSLDRLRDTLRQMEREIAERHLEEGKLRLKEALAQEENLARRLRSQMSAGELSPELRNRVEKSFEAMREALRSLEKDLQRLPGRNRDVVGEQEAGEFGELQNRQRALQDKTEALLNKLRELSFLTPFLGPELLEGLEGAAGSMGEAKTQLGERASREAIPPEQEAINRLSQTQSNLQNAMQQMAQRGRLMGTPAPMLSQAGISPYYFRGMREPPMRQPDRSFQERGRQGVSERDFQLPGREDYRAPEVFRQGVIRSLQDKIPSQYKGKVEKYFENLTE</sequence>
<feature type="transmembrane region" description="Helical" evidence="3">
    <location>
        <begin position="21"/>
        <end position="44"/>
    </location>
</feature>
<keyword evidence="3" id="KW-0472">Membrane</keyword>
<evidence type="ECO:0000256" key="2">
    <source>
        <dbReference type="SAM" id="MobiDB-lite"/>
    </source>
</evidence>
<dbReference type="EMBL" id="JACPSX010000108">
    <property type="protein sequence ID" value="MBI3014640.1"/>
    <property type="molecule type" value="Genomic_DNA"/>
</dbReference>
<keyword evidence="3" id="KW-0812">Transmembrane</keyword>
<protein>
    <submittedName>
        <fullName evidence="4">DUF4175 family protein</fullName>
    </submittedName>
</protein>
<proteinExistence type="predicted"/>